<sequence length="63" mass="6999">MTATELNAQVAADAKKETIRLTTAQALVRFLNQQYIDVDGQVTSFVEGLLPSLVMVMSWAWAR</sequence>
<evidence type="ECO:0000313" key="1">
    <source>
        <dbReference type="EMBL" id="EPC58177.1"/>
    </source>
</evidence>
<gene>
    <name evidence="1" type="ORF">Lpp123_01969</name>
</gene>
<dbReference type="AlphaFoldDB" id="A0A829GL21"/>
<name>A0A829GL21_LACPA</name>
<dbReference type="GO" id="GO:0016787">
    <property type="term" value="F:hydrolase activity"/>
    <property type="evidence" value="ECO:0007669"/>
    <property type="project" value="UniProtKB-KW"/>
</dbReference>
<dbReference type="Proteomes" id="UP000014316">
    <property type="component" value="Unassembled WGS sequence"/>
</dbReference>
<protein>
    <submittedName>
        <fullName evidence="1">3D-(3,5/4)-trihydroxycyclohexane-1,2-dione hydrolase</fullName>
    </submittedName>
</protein>
<accession>A0A829GL21</accession>
<feature type="non-terminal residue" evidence="1">
    <location>
        <position position="63"/>
    </location>
</feature>
<proteinExistence type="predicted"/>
<organism evidence="1 2">
    <name type="scientific">Lacticaseibacillus paracasei subsp. paracasei Lpp123</name>
    <dbReference type="NCBI Taxonomy" id="1256201"/>
    <lineage>
        <taxon>Bacteria</taxon>
        <taxon>Bacillati</taxon>
        <taxon>Bacillota</taxon>
        <taxon>Bacilli</taxon>
        <taxon>Lactobacillales</taxon>
        <taxon>Lactobacillaceae</taxon>
        <taxon>Lacticaseibacillus</taxon>
    </lineage>
</organism>
<comment type="caution">
    <text evidence="1">The sequence shown here is derived from an EMBL/GenBank/DDBJ whole genome shotgun (WGS) entry which is preliminary data.</text>
</comment>
<keyword evidence="1" id="KW-0378">Hydrolase</keyword>
<evidence type="ECO:0000313" key="2">
    <source>
        <dbReference type="Proteomes" id="UP000014316"/>
    </source>
</evidence>
<reference evidence="1 2" key="1">
    <citation type="journal article" date="2013" name="PLoS ONE">
        <title>Lactobacillus paracasei comparative genomics: towards species pan-genome definition and exploitation of diversity.</title>
        <authorList>
            <person name="Smokvina T."/>
            <person name="Wels M."/>
            <person name="Polka J."/>
            <person name="Chervaux C."/>
            <person name="Brisse S."/>
            <person name="Boekhorst J."/>
            <person name="van Hylckama Vlieg J.E."/>
            <person name="Siezen R.J."/>
        </authorList>
    </citation>
    <scope>NUCLEOTIDE SEQUENCE [LARGE SCALE GENOMIC DNA]</scope>
    <source>
        <strain evidence="1 2">Lpp123</strain>
    </source>
</reference>
<dbReference type="EMBL" id="ANJW01000109">
    <property type="protein sequence ID" value="EPC58177.1"/>
    <property type="molecule type" value="Genomic_DNA"/>
</dbReference>